<reference evidence="8" key="1">
    <citation type="submission" date="2020-05" db="EMBL/GenBank/DDBJ databases">
        <title>WGS assembly of Panicum virgatum.</title>
        <authorList>
            <person name="Lovell J.T."/>
            <person name="Jenkins J."/>
            <person name="Shu S."/>
            <person name="Juenger T.E."/>
            <person name="Schmutz J."/>
        </authorList>
    </citation>
    <scope>NUCLEOTIDE SEQUENCE</scope>
    <source>
        <strain evidence="8">AP13</strain>
    </source>
</reference>
<evidence type="ECO:0000256" key="4">
    <source>
        <dbReference type="ARBA" id="ARBA00023163"/>
    </source>
</evidence>
<dbReference type="InterPro" id="IPR016177">
    <property type="entry name" value="DNA-bd_dom_sf"/>
</dbReference>
<dbReference type="AlphaFoldDB" id="A0A8T0PGC2"/>
<keyword evidence="10" id="KW-1185">Reference proteome</keyword>
<keyword evidence="3" id="KW-0238">DNA-binding</keyword>
<proteinExistence type="predicted"/>
<organism evidence="8 10">
    <name type="scientific">Panicum virgatum</name>
    <name type="common">Blackwell switchgrass</name>
    <dbReference type="NCBI Taxonomy" id="38727"/>
    <lineage>
        <taxon>Eukaryota</taxon>
        <taxon>Viridiplantae</taxon>
        <taxon>Streptophyta</taxon>
        <taxon>Embryophyta</taxon>
        <taxon>Tracheophyta</taxon>
        <taxon>Spermatophyta</taxon>
        <taxon>Magnoliopsida</taxon>
        <taxon>Liliopsida</taxon>
        <taxon>Poales</taxon>
        <taxon>Poaceae</taxon>
        <taxon>PACMAD clade</taxon>
        <taxon>Panicoideae</taxon>
        <taxon>Panicodae</taxon>
        <taxon>Paniceae</taxon>
        <taxon>Panicinae</taxon>
        <taxon>Panicum</taxon>
        <taxon>Panicum sect. Hiantes</taxon>
    </lineage>
</organism>
<dbReference type="GO" id="GO:0005634">
    <property type="term" value="C:nucleus"/>
    <property type="evidence" value="ECO:0007669"/>
    <property type="project" value="UniProtKB-SubCell"/>
</dbReference>
<evidence type="ECO:0000256" key="5">
    <source>
        <dbReference type="ARBA" id="ARBA00023242"/>
    </source>
</evidence>
<evidence type="ECO:0000256" key="1">
    <source>
        <dbReference type="ARBA" id="ARBA00004123"/>
    </source>
</evidence>
<dbReference type="Proteomes" id="UP000823388">
    <property type="component" value="Chromosome 8K"/>
</dbReference>
<evidence type="ECO:0000256" key="6">
    <source>
        <dbReference type="SAM" id="MobiDB-lite"/>
    </source>
</evidence>
<evidence type="ECO:0000259" key="7">
    <source>
        <dbReference type="PROSITE" id="PS51032"/>
    </source>
</evidence>
<dbReference type="GO" id="GO:0003677">
    <property type="term" value="F:DNA binding"/>
    <property type="evidence" value="ECO:0007669"/>
    <property type="project" value="UniProtKB-KW"/>
</dbReference>
<accession>A0A8T0PGC2</accession>
<evidence type="ECO:0000313" key="10">
    <source>
        <dbReference type="Proteomes" id="UP000823388"/>
    </source>
</evidence>
<keyword evidence="5" id="KW-0539">Nucleus</keyword>
<evidence type="ECO:0000313" key="9">
    <source>
        <dbReference type="EMBL" id="KAG2560966.1"/>
    </source>
</evidence>
<comment type="caution">
    <text evidence="8">The sequence shown here is derived from an EMBL/GenBank/DDBJ whole genome shotgun (WGS) entry which is preliminary data.</text>
</comment>
<dbReference type="EMBL" id="CM029051">
    <property type="protein sequence ID" value="KAG2560963.1"/>
    <property type="molecule type" value="Genomic_DNA"/>
</dbReference>
<evidence type="ECO:0000256" key="2">
    <source>
        <dbReference type="ARBA" id="ARBA00023015"/>
    </source>
</evidence>
<comment type="subcellular location">
    <subcellularLocation>
        <location evidence="1">Nucleus</location>
    </subcellularLocation>
</comment>
<dbReference type="EMBL" id="CM029051">
    <property type="protein sequence ID" value="KAG2560966.1"/>
    <property type="molecule type" value="Genomic_DNA"/>
</dbReference>
<keyword evidence="2" id="KW-0805">Transcription regulation</keyword>
<name>A0A8T0PGC2_PANVG</name>
<dbReference type="PROSITE" id="PS51032">
    <property type="entry name" value="AP2_ERF"/>
    <property type="match status" value="1"/>
</dbReference>
<evidence type="ECO:0000313" key="8">
    <source>
        <dbReference type="EMBL" id="KAG2560963.1"/>
    </source>
</evidence>
<feature type="domain" description="AP2/ERF" evidence="7">
    <location>
        <begin position="1"/>
        <end position="76"/>
    </location>
</feature>
<feature type="region of interest" description="Disordered" evidence="6">
    <location>
        <begin position="84"/>
        <end position="129"/>
    </location>
</feature>
<sequence>MGSWSARGRNGGVPLANWYGALREQVLHEIWMAYIYDLNWKEVIWHSFFNTAKEAKQALDVAALGHDGNRTNLDFSMLESRQQEGSTGYSHWQGDGSRETQGPVYIFWQGGGGDEGPQSSDSHHWQRGN</sequence>
<dbReference type="SUPFAM" id="SSF54171">
    <property type="entry name" value="DNA-binding domain"/>
    <property type="match status" value="1"/>
</dbReference>
<evidence type="ECO:0000256" key="3">
    <source>
        <dbReference type="ARBA" id="ARBA00023125"/>
    </source>
</evidence>
<dbReference type="InterPro" id="IPR001471">
    <property type="entry name" value="AP2/ERF_dom"/>
</dbReference>
<protein>
    <recommendedName>
        <fullName evidence="7">AP2/ERF domain-containing protein</fullName>
    </recommendedName>
</protein>
<keyword evidence="4" id="KW-0804">Transcription</keyword>
<dbReference type="GO" id="GO:0003700">
    <property type="term" value="F:DNA-binding transcription factor activity"/>
    <property type="evidence" value="ECO:0007669"/>
    <property type="project" value="InterPro"/>
</dbReference>
<gene>
    <name evidence="9" type="ORF">PVAP13_8KG114201</name>
    <name evidence="8" type="ORF">PVAP13_8KG114400</name>
</gene>